<name>A0A1I0MYX4_9FIRM</name>
<dbReference type="Proteomes" id="UP000199701">
    <property type="component" value="Unassembled WGS sequence"/>
</dbReference>
<proteinExistence type="predicted"/>
<sequence length="174" mass="20247">MCPIARKMPKTMEKDFITTKRQELKIKNEYDIEKQVYIAAINRAAINKKRCDNTNSILGRLVRLDDDMPYTAIITDIFETTDKIHVIYSVFNISGQSRDIDQGYAYSGFQYEQLCQISNLLLRENEPIFELIGKSCIVMLKHKGQYLNLHVLEAVEGLEELENQDFDEENDDDQ</sequence>
<dbReference type="RefSeq" id="WP_092450656.1">
    <property type="nucleotide sequence ID" value="NZ_FOJI01000002.1"/>
</dbReference>
<dbReference type="EMBL" id="FOJI01000002">
    <property type="protein sequence ID" value="SEV93686.1"/>
    <property type="molecule type" value="Genomic_DNA"/>
</dbReference>
<organism evidence="1 2">
    <name type="scientific">[Clostridium] fimetarium</name>
    <dbReference type="NCBI Taxonomy" id="99656"/>
    <lineage>
        <taxon>Bacteria</taxon>
        <taxon>Bacillati</taxon>
        <taxon>Bacillota</taxon>
        <taxon>Clostridia</taxon>
        <taxon>Lachnospirales</taxon>
        <taxon>Lachnospiraceae</taxon>
    </lineage>
</organism>
<reference evidence="1 2" key="1">
    <citation type="submission" date="2016-10" db="EMBL/GenBank/DDBJ databases">
        <authorList>
            <person name="de Groot N.N."/>
        </authorList>
    </citation>
    <scope>NUCLEOTIDE SEQUENCE [LARGE SCALE GENOMIC DNA]</scope>
    <source>
        <strain evidence="1 2">DSM 9179</strain>
    </source>
</reference>
<keyword evidence="2" id="KW-1185">Reference proteome</keyword>
<gene>
    <name evidence="1" type="ORF">SAMN05421659_102243</name>
</gene>
<accession>A0A1I0MYX4</accession>
<evidence type="ECO:0000313" key="2">
    <source>
        <dbReference type="Proteomes" id="UP000199701"/>
    </source>
</evidence>
<protein>
    <submittedName>
        <fullName evidence="1">Uncharacterized protein</fullName>
    </submittedName>
</protein>
<evidence type="ECO:0000313" key="1">
    <source>
        <dbReference type="EMBL" id="SEV93686.1"/>
    </source>
</evidence>
<dbReference type="STRING" id="99656.SAMN05421659_102243"/>
<dbReference type="AlphaFoldDB" id="A0A1I0MYX4"/>